<evidence type="ECO:0000256" key="1">
    <source>
        <dbReference type="SAM" id="SignalP"/>
    </source>
</evidence>
<reference evidence="2 3" key="1">
    <citation type="submission" date="2018-05" db="EMBL/GenBank/DDBJ databases">
        <title>Flavobacterium sp. MEBiC07310.</title>
        <authorList>
            <person name="Baek K."/>
        </authorList>
    </citation>
    <scope>NUCLEOTIDE SEQUENCE [LARGE SCALE GENOMIC DNA]</scope>
    <source>
        <strain evidence="2 3">MEBiC07310</strain>
    </source>
</reference>
<dbReference type="KEGG" id="fse:DI487_11860"/>
<dbReference type="RefSeq" id="WP_109569841.1">
    <property type="nucleotide sequence ID" value="NZ_CP029463.1"/>
</dbReference>
<sequence length="386" mass="45124">MRKILLLFFIAAIYTTGFSQATEFTIIVKDIDTDTPVDEVTITALKTRQGFLTNGDGVAKVNLSRKSDLELVHSSYKPLIVRYASLNQKENVIYLESNLRLLEEVILTKRHPQEILKDLVENSMQHVTVPANLKVYLREFYKKNDNYVFFNDGLLNFQILGSPEKIKTDILIEQNRTVGLLDGDINEDVLGYNLNNIMENYYQFKYLNEVLNKKALKDYDFQVKTFPQNENYLAIKISPLEEAKGVLSNFYIVYDSTKKLIVEINSTIPSSRMMFMEESFFNKTNIYTLEYKNMFRIDGSLYYLTSSKEVIGFEKKYKKEKRKIEVRNYMVVTNFDTEIFGYTKENVFKDKSLINKRSTVFTPYWEFESGLTPTVEERKIITMLAE</sequence>
<feature type="signal peptide" evidence="1">
    <location>
        <begin position="1"/>
        <end position="21"/>
    </location>
</feature>
<keyword evidence="3" id="KW-1185">Reference proteome</keyword>
<organism evidence="2 3">
    <name type="scientific">Flavobacterium sediminis</name>
    <dbReference type="NCBI Taxonomy" id="2201181"/>
    <lineage>
        <taxon>Bacteria</taxon>
        <taxon>Pseudomonadati</taxon>
        <taxon>Bacteroidota</taxon>
        <taxon>Flavobacteriia</taxon>
        <taxon>Flavobacteriales</taxon>
        <taxon>Flavobacteriaceae</taxon>
        <taxon>Flavobacterium</taxon>
    </lineage>
</organism>
<name>A0A2U8QW99_9FLAO</name>
<keyword evidence="1" id="KW-0732">Signal</keyword>
<protein>
    <recommendedName>
        <fullName evidence="4">Carboxypeptidase-like regulatory domain-containing protein</fullName>
    </recommendedName>
</protein>
<evidence type="ECO:0008006" key="4">
    <source>
        <dbReference type="Google" id="ProtNLM"/>
    </source>
</evidence>
<dbReference type="AlphaFoldDB" id="A0A2U8QW99"/>
<feature type="chain" id="PRO_5016112620" description="Carboxypeptidase-like regulatory domain-containing protein" evidence="1">
    <location>
        <begin position="22"/>
        <end position="386"/>
    </location>
</feature>
<evidence type="ECO:0000313" key="3">
    <source>
        <dbReference type="Proteomes" id="UP000245429"/>
    </source>
</evidence>
<accession>A0A2U8QW99</accession>
<evidence type="ECO:0000313" key="2">
    <source>
        <dbReference type="EMBL" id="AWM14482.1"/>
    </source>
</evidence>
<gene>
    <name evidence="2" type="ORF">DI487_11860</name>
</gene>
<dbReference type="Proteomes" id="UP000245429">
    <property type="component" value="Chromosome"/>
</dbReference>
<dbReference type="EMBL" id="CP029463">
    <property type="protein sequence ID" value="AWM14482.1"/>
    <property type="molecule type" value="Genomic_DNA"/>
</dbReference>
<proteinExistence type="predicted"/>
<dbReference type="OrthoDB" id="1307311at2"/>